<evidence type="ECO:0000313" key="1">
    <source>
        <dbReference type="EMBL" id="CAD7446570.1"/>
    </source>
</evidence>
<protein>
    <submittedName>
        <fullName evidence="1">Uncharacterized protein</fullName>
    </submittedName>
</protein>
<gene>
    <name evidence="1" type="ORF">TBIB3V08_LOCUS8898</name>
</gene>
<accession>A0A7R9I4T9</accession>
<dbReference type="EMBL" id="OD568112">
    <property type="protein sequence ID" value="CAD7446570.1"/>
    <property type="molecule type" value="Genomic_DNA"/>
</dbReference>
<sequence>MEDSVMDEFREGSRARNSSRTVALRIEGLKSVNELKKGCVLKKKYLFPHKVMPKGQYYTCSRARKQLEQINMDAQQPSVNGVAEELKEEVEMPQAKPITEQWDDSYVTSFE</sequence>
<name>A0A7R9I4T9_9NEOP</name>
<organism evidence="1">
    <name type="scientific">Timema bartmani</name>
    <dbReference type="NCBI Taxonomy" id="61472"/>
    <lineage>
        <taxon>Eukaryota</taxon>
        <taxon>Metazoa</taxon>
        <taxon>Ecdysozoa</taxon>
        <taxon>Arthropoda</taxon>
        <taxon>Hexapoda</taxon>
        <taxon>Insecta</taxon>
        <taxon>Pterygota</taxon>
        <taxon>Neoptera</taxon>
        <taxon>Polyneoptera</taxon>
        <taxon>Phasmatodea</taxon>
        <taxon>Timematodea</taxon>
        <taxon>Timematoidea</taxon>
        <taxon>Timematidae</taxon>
        <taxon>Timema</taxon>
    </lineage>
</organism>
<reference evidence="1" key="1">
    <citation type="submission" date="2020-11" db="EMBL/GenBank/DDBJ databases">
        <authorList>
            <person name="Tran Van P."/>
        </authorList>
    </citation>
    <scope>NUCLEOTIDE SEQUENCE</scope>
</reference>
<dbReference type="AlphaFoldDB" id="A0A7R9I4T9"/>
<proteinExistence type="predicted"/>